<name>A0ABQ4CB15_9ACTN</name>
<dbReference type="EMBL" id="BONC01000057">
    <property type="protein sequence ID" value="GIF59972.1"/>
    <property type="molecule type" value="Genomic_DNA"/>
</dbReference>
<organism evidence="2 3">
    <name type="scientific">Asanoa iriomotensis</name>
    <dbReference type="NCBI Taxonomy" id="234613"/>
    <lineage>
        <taxon>Bacteria</taxon>
        <taxon>Bacillati</taxon>
        <taxon>Actinomycetota</taxon>
        <taxon>Actinomycetes</taxon>
        <taxon>Micromonosporales</taxon>
        <taxon>Micromonosporaceae</taxon>
        <taxon>Asanoa</taxon>
    </lineage>
</organism>
<accession>A0ABQ4CB15</accession>
<proteinExistence type="predicted"/>
<keyword evidence="3" id="KW-1185">Reference proteome</keyword>
<gene>
    <name evidence="2" type="ORF">Air01nite_60670</name>
</gene>
<reference evidence="2 3" key="1">
    <citation type="submission" date="2021-01" db="EMBL/GenBank/DDBJ databases">
        <title>Whole genome shotgun sequence of Asanoa iriomotensis NBRC 100142.</title>
        <authorList>
            <person name="Komaki H."/>
            <person name="Tamura T."/>
        </authorList>
    </citation>
    <scope>NUCLEOTIDE SEQUENCE [LARGE SCALE GENOMIC DNA]</scope>
    <source>
        <strain evidence="2 3">NBRC 100142</strain>
    </source>
</reference>
<evidence type="ECO:0000256" key="1">
    <source>
        <dbReference type="SAM" id="MobiDB-lite"/>
    </source>
</evidence>
<dbReference type="Proteomes" id="UP000624325">
    <property type="component" value="Unassembled WGS sequence"/>
</dbReference>
<sequence>MTGTFPTSHALRPRDAMSTPDTLPAVPVQLHHPKDQIRKIDPGGTGEARTTLSVDTAIMPLPTGYADLVQQASAEARDGATETAVLRRLRDGGLQLLPSARALCDIYDIDLGEAQRRIDRSGVWSDVRDGHGPFGVTDT</sequence>
<evidence type="ECO:0000313" key="3">
    <source>
        <dbReference type="Proteomes" id="UP000624325"/>
    </source>
</evidence>
<feature type="region of interest" description="Disordered" evidence="1">
    <location>
        <begin position="1"/>
        <end position="27"/>
    </location>
</feature>
<evidence type="ECO:0000313" key="2">
    <source>
        <dbReference type="EMBL" id="GIF59972.1"/>
    </source>
</evidence>
<protein>
    <submittedName>
        <fullName evidence="2">Uncharacterized protein</fullName>
    </submittedName>
</protein>
<comment type="caution">
    <text evidence="2">The sequence shown here is derived from an EMBL/GenBank/DDBJ whole genome shotgun (WGS) entry which is preliminary data.</text>
</comment>